<gene>
    <name evidence="8" type="ORF">PROQFM164_S09g000019</name>
</gene>
<dbReference type="OMA" id="HPGKTHI"/>
<dbReference type="Proteomes" id="UP000030686">
    <property type="component" value="Unassembled WGS sequence"/>
</dbReference>
<name>W6QMJ5_PENRF</name>
<dbReference type="EMBL" id="HG792023">
    <property type="protein sequence ID" value="CDM38103.1"/>
    <property type="molecule type" value="Genomic_DNA"/>
</dbReference>
<feature type="transmembrane region" description="Helical" evidence="6">
    <location>
        <begin position="163"/>
        <end position="184"/>
    </location>
</feature>
<dbReference type="GO" id="GO:0022857">
    <property type="term" value="F:transmembrane transporter activity"/>
    <property type="evidence" value="ECO:0007669"/>
    <property type="project" value="InterPro"/>
</dbReference>
<keyword evidence="9" id="KW-1185">Reference proteome</keyword>
<evidence type="ECO:0000256" key="4">
    <source>
        <dbReference type="ARBA" id="ARBA00022989"/>
    </source>
</evidence>
<feature type="transmembrane region" description="Helical" evidence="6">
    <location>
        <begin position="427"/>
        <end position="452"/>
    </location>
</feature>
<feature type="transmembrane region" description="Helical" evidence="6">
    <location>
        <begin position="196"/>
        <end position="218"/>
    </location>
</feature>
<keyword evidence="2" id="KW-0813">Transport</keyword>
<dbReference type="PANTHER" id="PTHR43791:SF32">
    <property type="entry name" value="MAJOR FACILITATOR SUPERFAMILY (MFS) PROFILE DOMAIN-CONTAINING PROTEIN"/>
    <property type="match status" value="1"/>
</dbReference>
<dbReference type="Pfam" id="PF07690">
    <property type="entry name" value="MFS_1"/>
    <property type="match status" value="1"/>
</dbReference>
<accession>W6QMJ5</accession>
<dbReference type="PROSITE" id="PS50850">
    <property type="entry name" value="MFS"/>
    <property type="match status" value="1"/>
</dbReference>
<evidence type="ECO:0000313" key="9">
    <source>
        <dbReference type="Proteomes" id="UP000030686"/>
    </source>
</evidence>
<feature type="transmembrane region" description="Helical" evidence="6">
    <location>
        <begin position="303"/>
        <end position="325"/>
    </location>
</feature>
<dbReference type="SUPFAM" id="SSF103473">
    <property type="entry name" value="MFS general substrate transporter"/>
    <property type="match status" value="1"/>
</dbReference>
<feature type="transmembrane region" description="Helical" evidence="6">
    <location>
        <begin position="331"/>
        <end position="353"/>
    </location>
</feature>
<evidence type="ECO:0000256" key="6">
    <source>
        <dbReference type="SAM" id="Phobius"/>
    </source>
</evidence>
<reference evidence="8" key="1">
    <citation type="journal article" date="2014" name="Nat. Commun.">
        <title>Multiple recent horizontal transfers of a large genomic region in cheese making fungi.</title>
        <authorList>
            <person name="Cheeseman K."/>
            <person name="Ropars J."/>
            <person name="Renault P."/>
            <person name="Dupont J."/>
            <person name="Gouzy J."/>
            <person name="Branca A."/>
            <person name="Abraham A.L."/>
            <person name="Ceppi M."/>
            <person name="Conseiller E."/>
            <person name="Debuchy R."/>
            <person name="Malagnac F."/>
            <person name="Goarin A."/>
            <person name="Silar P."/>
            <person name="Lacoste S."/>
            <person name="Sallet E."/>
            <person name="Bensimon A."/>
            <person name="Giraud T."/>
            <person name="Brygoo Y."/>
        </authorList>
    </citation>
    <scope>NUCLEOTIDE SEQUENCE [LARGE SCALE GENOMIC DNA]</scope>
    <source>
        <strain evidence="8">FM164</strain>
    </source>
</reference>
<dbReference type="InterPro" id="IPR020846">
    <property type="entry name" value="MFS_dom"/>
</dbReference>
<dbReference type="OrthoDB" id="2985014at2759"/>
<keyword evidence="4 6" id="KW-1133">Transmembrane helix</keyword>
<evidence type="ECO:0000259" key="7">
    <source>
        <dbReference type="PROSITE" id="PS50850"/>
    </source>
</evidence>
<organism evidence="8 9">
    <name type="scientific">Penicillium roqueforti (strain FM164)</name>
    <dbReference type="NCBI Taxonomy" id="1365484"/>
    <lineage>
        <taxon>Eukaryota</taxon>
        <taxon>Fungi</taxon>
        <taxon>Dikarya</taxon>
        <taxon>Ascomycota</taxon>
        <taxon>Pezizomycotina</taxon>
        <taxon>Eurotiomycetes</taxon>
        <taxon>Eurotiomycetidae</taxon>
        <taxon>Eurotiales</taxon>
        <taxon>Aspergillaceae</taxon>
        <taxon>Penicillium</taxon>
    </lineage>
</organism>
<evidence type="ECO:0000256" key="5">
    <source>
        <dbReference type="ARBA" id="ARBA00023136"/>
    </source>
</evidence>
<dbReference type="InterPro" id="IPR036259">
    <property type="entry name" value="MFS_trans_sf"/>
</dbReference>
<sequence length="468" mass="51964">MSKSPECKSRHAMDIDANEGCDNRYSYHNRRTADFRVLPLLVLGFASYQLDRTNIASALTGNFASFISVNQNIINFGNQLMFLGVIILEIPSNIILHKIGPRQWISGQVCIFGIIACLQIFVRNKLGFLLTRTFLGLAEAGYIPGAMYTLSTWYTKEELTKRIAIFFFGMFGGTAISPLLGAAFLKLDGKGGLFGWQWIFLVEGLFSVAVSFVLFFFLPEHKKVPVSTDEVNISESGGLRLTEKPLAHPGKTHISLSLVWKTLTSFQKWPHFIATGCVFATWSPLTTYTPSIFMELGFPRVRANALCAIGSLLTLPVILVFAWISDKSNKRGLTVIVAIFVYLIALVILRIAVHHVDKWGKFGLWTTVNALAVGYHPIHNSWIQINCKSSEERNISVAMFVMSATAGLMAGTQIFRADESAIFYPRGVSIMIGLLVLGLILVSLQISIFWILNRRIKAKTGNGVLNIL</sequence>
<proteinExistence type="predicted"/>
<feature type="domain" description="Major facilitator superfamily (MFS) profile" evidence="7">
    <location>
        <begin position="37"/>
        <end position="468"/>
    </location>
</feature>
<dbReference type="Gene3D" id="1.20.1250.20">
    <property type="entry name" value="MFS general substrate transporter like domains"/>
    <property type="match status" value="2"/>
</dbReference>
<evidence type="ECO:0000256" key="3">
    <source>
        <dbReference type="ARBA" id="ARBA00022692"/>
    </source>
</evidence>
<comment type="subcellular location">
    <subcellularLocation>
        <location evidence="1">Membrane</location>
        <topology evidence="1">Multi-pass membrane protein</topology>
    </subcellularLocation>
</comment>
<feature type="transmembrane region" description="Helical" evidence="6">
    <location>
        <begin position="395"/>
        <end position="415"/>
    </location>
</feature>
<dbReference type="STRING" id="1365484.W6QMJ5"/>
<evidence type="ECO:0000256" key="2">
    <source>
        <dbReference type="ARBA" id="ARBA00022448"/>
    </source>
</evidence>
<feature type="transmembrane region" description="Helical" evidence="6">
    <location>
        <begin position="134"/>
        <end position="151"/>
    </location>
</feature>
<dbReference type="AlphaFoldDB" id="W6QMJ5"/>
<dbReference type="GO" id="GO:0016020">
    <property type="term" value="C:membrane"/>
    <property type="evidence" value="ECO:0007669"/>
    <property type="project" value="UniProtKB-SubCell"/>
</dbReference>
<evidence type="ECO:0000256" key="1">
    <source>
        <dbReference type="ARBA" id="ARBA00004141"/>
    </source>
</evidence>
<keyword evidence="3 6" id="KW-0812">Transmembrane</keyword>
<protein>
    <submittedName>
        <fullName evidence="8">Major facilitator superfamily</fullName>
    </submittedName>
</protein>
<keyword evidence="5 6" id="KW-0472">Membrane</keyword>
<dbReference type="PANTHER" id="PTHR43791">
    <property type="entry name" value="PERMEASE-RELATED"/>
    <property type="match status" value="1"/>
</dbReference>
<evidence type="ECO:0000313" key="8">
    <source>
        <dbReference type="EMBL" id="CDM38103.1"/>
    </source>
</evidence>
<feature type="transmembrane region" description="Helical" evidence="6">
    <location>
        <begin position="104"/>
        <end position="122"/>
    </location>
</feature>
<dbReference type="InterPro" id="IPR011701">
    <property type="entry name" value="MFS"/>
</dbReference>